<proteinExistence type="predicted"/>
<evidence type="ECO:0000313" key="1">
    <source>
        <dbReference type="EMBL" id="MDL2419035.1"/>
    </source>
</evidence>
<keyword evidence="2" id="KW-1185">Reference proteome</keyword>
<evidence type="ECO:0008006" key="3">
    <source>
        <dbReference type="Google" id="ProtNLM"/>
    </source>
</evidence>
<gene>
    <name evidence="1" type="ORF">P6F46_23930</name>
</gene>
<dbReference type="Proteomes" id="UP001229716">
    <property type="component" value="Unassembled WGS sequence"/>
</dbReference>
<reference evidence="1 2" key="1">
    <citation type="journal article" date="2023" name="Int. J. Mol. Sci.">
        <title>Pathogenicity and Genomic Characterization of a Novel Genospecies, Bacillus shihchuchen, of the Bacillus cereus Group Isolated from Chinese Softshell Turtle (Pelodiscus sinensis).</title>
        <authorList>
            <person name="Cheng L.W."/>
            <person name="Byadgi O.V."/>
            <person name="Tsai C.E."/>
            <person name="Wang P.C."/>
            <person name="Chen S.C."/>
        </authorList>
    </citation>
    <scope>NUCLEOTIDE SEQUENCE [LARGE SCALE GENOMIC DNA]</scope>
    <source>
        <strain evidence="1 2">QF108-045</strain>
    </source>
</reference>
<dbReference type="EMBL" id="JASWHZ010000001">
    <property type="protein sequence ID" value="MDL2419035.1"/>
    <property type="molecule type" value="Genomic_DNA"/>
</dbReference>
<organism evidence="1 2">
    <name type="scientific">Bacillus shihchuchen</name>
    <dbReference type="NCBI Taxonomy" id="3036942"/>
    <lineage>
        <taxon>Bacteria</taxon>
        <taxon>Bacillati</taxon>
        <taxon>Bacillota</taxon>
        <taxon>Bacilli</taxon>
        <taxon>Bacillales</taxon>
        <taxon>Bacillaceae</taxon>
        <taxon>Bacillus</taxon>
        <taxon>Bacillus cereus group</taxon>
    </lineage>
</organism>
<name>A0ABT7KY11_9BACI</name>
<comment type="caution">
    <text evidence="1">The sequence shown here is derived from an EMBL/GenBank/DDBJ whole genome shotgun (WGS) entry which is preliminary data.</text>
</comment>
<protein>
    <recommendedName>
        <fullName evidence="3">Group-specific protein</fullName>
    </recommendedName>
</protein>
<sequence>MYTTLQYFFKSYCTLSIHEDEIVGVMEEFIGQEDEEIVLKLRDELLYMKKKDAWEEACVLAAKQGNRMWSLEETKDHLATFLLLLQRKRRE</sequence>
<evidence type="ECO:0000313" key="2">
    <source>
        <dbReference type="Proteomes" id="UP001229716"/>
    </source>
</evidence>
<accession>A0ABT7KY11</accession>